<keyword evidence="1" id="KW-0472">Membrane</keyword>
<keyword evidence="1" id="KW-1133">Transmembrane helix</keyword>
<feature type="transmembrane region" description="Helical" evidence="1">
    <location>
        <begin position="21"/>
        <end position="43"/>
    </location>
</feature>
<evidence type="ECO:0008006" key="4">
    <source>
        <dbReference type="Google" id="ProtNLM"/>
    </source>
</evidence>
<evidence type="ECO:0000313" key="3">
    <source>
        <dbReference type="Proteomes" id="UP000534294"/>
    </source>
</evidence>
<sequence>MKRHRKIRPWDESPDDDPAAGLLNLFDVWIAFAAALLLAIVSYESLSTESRSTIQKEGTPEMEIIHQNGTQLEHFRASPQTLGGDGQRLGTAYRLKSGEVIYVPESPASPPPTTAP</sequence>
<keyword evidence="3" id="KW-1185">Reference proteome</keyword>
<dbReference type="AlphaFoldDB" id="A0A7W7YJJ8"/>
<evidence type="ECO:0000313" key="2">
    <source>
        <dbReference type="EMBL" id="MBB5037378.1"/>
    </source>
</evidence>
<keyword evidence="1" id="KW-0812">Transmembrane</keyword>
<proteinExistence type="predicted"/>
<organism evidence="2 3">
    <name type="scientific">Prosthecobacter dejongeii</name>
    <dbReference type="NCBI Taxonomy" id="48465"/>
    <lineage>
        <taxon>Bacteria</taxon>
        <taxon>Pseudomonadati</taxon>
        <taxon>Verrucomicrobiota</taxon>
        <taxon>Verrucomicrobiia</taxon>
        <taxon>Verrucomicrobiales</taxon>
        <taxon>Verrucomicrobiaceae</taxon>
        <taxon>Prosthecobacter</taxon>
    </lineage>
</organism>
<reference evidence="2 3" key="1">
    <citation type="submission" date="2020-08" db="EMBL/GenBank/DDBJ databases">
        <title>Genomic Encyclopedia of Type Strains, Phase IV (KMG-IV): sequencing the most valuable type-strain genomes for metagenomic binning, comparative biology and taxonomic classification.</title>
        <authorList>
            <person name="Goeker M."/>
        </authorList>
    </citation>
    <scope>NUCLEOTIDE SEQUENCE [LARGE SCALE GENOMIC DNA]</scope>
    <source>
        <strain evidence="2 3">DSM 12251</strain>
    </source>
</reference>
<protein>
    <recommendedName>
        <fullName evidence="4">DUF2149 domain-containing protein</fullName>
    </recommendedName>
</protein>
<dbReference type="Proteomes" id="UP000534294">
    <property type="component" value="Unassembled WGS sequence"/>
</dbReference>
<dbReference type="Pfam" id="PF09919">
    <property type="entry name" value="DUF2149"/>
    <property type="match status" value="1"/>
</dbReference>
<name>A0A7W7YJJ8_9BACT</name>
<dbReference type="EMBL" id="JACHIF010000002">
    <property type="protein sequence ID" value="MBB5037378.1"/>
    <property type="molecule type" value="Genomic_DNA"/>
</dbReference>
<gene>
    <name evidence="2" type="ORF">HNQ64_001620</name>
</gene>
<dbReference type="RefSeq" id="WP_184207201.1">
    <property type="nucleotide sequence ID" value="NZ_JACHIF010000002.1"/>
</dbReference>
<dbReference type="InterPro" id="IPR018676">
    <property type="entry name" value="DUF2149"/>
</dbReference>
<evidence type="ECO:0000256" key="1">
    <source>
        <dbReference type="SAM" id="Phobius"/>
    </source>
</evidence>
<comment type="caution">
    <text evidence="2">The sequence shown here is derived from an EMBL/GenBank/DDBJ whole genome shotgun (WGS) entry which is preliminary data.</text>
</comment>
<accession>A0A7W7YJJ8</accession>